<dbReference type="Proteomes" id="UP000655410">
    <property type="component" value="Unassembled WGS sequence"/>
</dbReference>
<evidence type="ECO:0000256" key="1">
    <source>
        <dbReference type="SAM" id="MobiDB-lite"/>
    </source>
</evidence>
<gene>
    <name evidence="2" type="ORF">GCM10011584_29570</name>
</gene>
<dbReference type="Gene3D" id="1.10.287.1060">
    <property type="entry name" value="ESAT-6-like"/>
    <property type="match status" value="1"/>
</dbReference>
<proteinExistence type="predicted"/>
<feature type="compositionally biased region" description="Basic and acidic residues" evidence="1">
    <location>
        <begin position="136"/>
        <end position="183"/>
    </location>
</feature>
<protein>
    <recommendedName>
        <fullName evidence="4">WXG100 family type VII secretion target</fullName>
    </recommendedName>
</protein>
<dbReference type="InterPro" id="IPR036689">
    <property type="entry name" value="ESAT-6-like_sf"/>
</dbReference>
<accession>A0ABQ2NF55</accession>
<keyword evidence="3" id="KW-1185">Reference proteome</keyword>
<dbReference type="RefSeq" id="WP_188784799.1">
    <property type="nucleotide sequence ID" value="NZ_BMNI01000009.1"/>
</dbReference>
<sequence length="395" mass="40154">MAFVGMDPERIRRVAEQLRQNSHQLTMVNEAVQRLINQAAQAWEGQDTVDFSDAWSGQHRLTLQQCAQQLEQMSSDAVEQIAQQETTSGIIPGGPGSALPPGAVPPGTKPSGPGGPADSDGDGDEPYEDPEQADGTVREKFRGKYKHDEYGHDFDHDGDDPQHRADDRTDTKDGYTERGKPGLDVKLHEGEASAELAGGEVEGTHKAGDVDLSGKAEYHVGEAKADYHAGLTEDGLAVGGSAGLVAVGAKASGKAKLGVAEVGGSAEASVEASVSGDASIGKDGLHAGVEAFAGARARADLSASVAGVGGTAGVEGWAGVGAEADVTVGKGPDGKFHIGGELGAGLGLGGKVDFDVTVDPGAVVDAVSDAGGAVLDAGSDAVDAVADSKYAPWNW</sequence>
<dbReference type="EMBL" id="BMNI01000009">
    <property type="protein sequence ID" value="GGO92659.1"/>
    <property type="molecule type" value="Genomic_DNA"/>
</dbReference>
<organism evidence="2 3">
    <name type="scientific">Nocardioides phosphati</name>
    <dbReference type="NCBI Taxonomy" id="1867775"/>
    <lineage>
        <taxon>Bacteria</taxon>
        <taxon>Bacillati</taxon>
        <taxon>Actinomycetota</taxon>
        <taxon>Actinomycetes</taxon>
        <taxon>Propionibacteriales</taxon>
        <taxon>Nocardioidaceae</taxon>
        <taxon>Nocardioides</taxon>
    </lineage>
</organism>
<comment type="caution">
    <text evidence="2">The sequence shown here is derived from an EMBL/GenBank/DDBJ whole genome shotgun (WGS) entry which is preliminary data.</text>
</comment>
<feature type="region of interest" description="Disordered" evidence="1">
    <location>
        <begin position="87"/>
        <end position="183"/>
    </location>
</feature>
<feature type="compositionally biased region" description="Acidic residues" evidence="1">
    <location>
        <begin position="119"/>
        <end position="132"/>
    </location>
</feature>
<evidence type="ECO:0008006" key="4">
    <source>
        <dbReference type="Google" id="ProtNLM"/>
    </source>
</evidence>
<reference evidence="3" key="1">
    <citation type="journal article" date="2019" name="Int. J. Syst. Evol. Microbiol.">
        <title>The Global Catalogue of Microorganisms (GCM) 10K type strain sequencing project: providing services to taxonomists for standard genome sequencing and annotation.</title>
        <authorList>
            <consortium name="The Broad Institute Genomics Platform"/>
            <consortium name="The Broad Institute Genome Sequencing Center for Infectious Disease"/>
            <person name="Wu L."/>
            <person name="Ma J."/>
        </authorList>
    </citation>
    <scope>NUCLEOTIDE SEQUENCE [LARGE SCALE GENOMIC DNA]</scope>
    <source>
        <strain evidence="3">CGMCC 4.7371</strain>
    </source>
</reference>
<evidence type="ECO:0000313" key="2">
    <source>
        <dbReference type="EMBL" id="GGO92659.1"/>
    </source>
</evidence>
<name>A0ABQ2NF55_9ACTN</name>
<dbReference type="SUPFAM" id="SSF140453">
    <property type="entry name" value="EsxAB dimer-like"/>
    <property type="match status" value="1"/>
</dbReference>
<evidence type="ECO:0000313" key="3">
    <source>
        <dbReference type="Proteomes" id="UP000655410"/>
    </source>
</evidence>